<dbReference type="AlphaFoldDB" id="A0A9P3G0T5"/>
<feature type="region of interest" description="Disordered" evidence="1">
    <location>
        <begin position="760"/>
        <end position="807"/>
    </location>
</feature>
<dbReference type="CDD" id="cd09917">
    <property type="entry name" value="F-box_SF"/>
    <property type="match status" value="1"/>
</dbReference>
<feature type="region of interest" description="Disordered" evidence="1">
    <location>
        <begin position="1"/>
        <end position="31"/>
    </location>
</feature>
<feature type="domain" description="F-box" evidence="2">
    <location>
        <begin position="100"/>
        <end position="149"/>
    </location>
</feature>
<comment type="caution">
    <text evidence="3">The sequence shown here is derived from an EMBL/GenBank/DDBJ whole genome shotgun (WGS) entry which is preliminary data.</text>
</comment>
<name>A0A9P3G0T5_9APHY</name>
<protein>
    <recommendedName>
        <fullName evidence="2">F-box domain-containing protein</fullName>
    </recommendedName>
</protein>
<evidence type="ECO:0000259" key="2">
    <source>
        <dbReference type="PROSITE" id="PS50181"/>
    </source>
</evidence>
<dbReference type="SMART" id="SM00256">
    <property type="entry name" value="FBOX"/>
    <property type="match status" value="1"/>
</dbReference>
<dbReference type="InterPro" id="IPR036047">
    <property type="entry name" value="F-box-like_dom_sf"/>
</dbReference>
<sequence>MQCSRTGSASKRTDHLDKKHRTSGPSRISHLPDLTGLCRSVPLFTRTPIIASRNASPAIQKNQDSAPPGGASAASAATAQPASKVTVAKSSKPRRRRGKLAGLTELPIDVIIEVVMHLNPGDLLSLARTTKAFRDLLMRKSSAFLWKAARENLEDYPSCPEDMNEPGLASFLYTNYCSSCLKPNVKWIYWEVRARYCKACAAALDERLYRNLRLSTVVKEGVPFTATERNRGLQAFLPTFFLDEYQKEGSLPWITFEPDLTKLRNALTAEPGRYKEILDEHQQRMKRIRECLSEMRKWHAQKLVARELELKDIRHERYADIIERLRNDGWGEDVDRIMDLEHGLAKFRDLPCVKEPRPLTDRTWANVSDTLVQWLEVSRADMIEEERLRVSRARLQIFDRVLGSVSPYRPGEPSRVDVALGMPEIREVVERPPRELVTEESFAFLHDAFPAFRARWRKEADAYLGQLVRAATGSLREDIDPMQLAVAAAFRCASCKDVLVYPAVLSHNCRALTRERQAQLMSEADPYRHVVLDVFMLKSRYSTELIHWDPSVFKYIAEVKAIKRVVALAKLDYRTATRADMDESPMRFACLACYPRGEFDVLDWAKVYHEHGLWDRQMSYKQYKRWERDGREPYEAFACYTVALPEQHAETARTLECTATEQRSTGSPWSCGRCPYLKDSDRPDWHHSYDENQLKEHIRQKHHVPDPVPERDYFSTRPPKLCTTRPQVYLVSEALRNSEKPPLAREFEAKAAAYVKWVESDVIGDGGKPAGKPGIDSGKRSRDDDESDEGESDEEVSDEGDSDRESK</sequence>
<evidence type="ECO:0000256" key="1">
    <source>
        <dbReference type="SAM" id="MobiDB-lite"/>
    </source>
</evidence>
<dbReference type="SUPFAM" id="SSF81383">
    <property type="entry name" value="F-box domain"/>
    <property type="match status" value="1"/>
</dbReference>
<proteinExistence type="predicted"/>
<feature type="compositionally biased region" description="Polar residues" evidence="1">
    <location>
        <begin position="54"/>
        <end position="64"/>
    </location>
</feature>
<organism evidence="3 4">
    <name type="scientific">Phanerochaete sordida</name>
    <dbReference type="NCBI Taxonomy" id="48140"/>
    <lineage>
        <taxon>Eukaryota</taxon>
        <taxon>Fungi</taxon>
        <taxon>Dikarya</taxon>
        <taxon>Basidiomycota</taxon>
        <taxon>Agaricomycotina</taxon>
        <taxon>Agaricomycetes</taxon>
        <taxon>Polyporales</taxon>
        <taxon>Phanerochaetaceae</taxon>
        <taxon>Phanerochaete</taxon>
    </lineage>
</organism>
<reference evidence="3 4" key="1">
    <citation type="submission" date="2021-08" db="EMBL/GenBank/DDBJ databases">
        <title>Draft Genome Sequence of Phanerochaete sordida strain YK-624.</title>
        <authorList>
            <person name="Mori T."/>
            <person name="Dohra H."/>
            <person name="Suzuki T."/>
            <person name="Kawagishi H."/>
            <person name="Hirai H."/>
        </authorList>
    </citation>
    <scope>NUCLEOTIDE SEQUENCE [LARGE SCALE GENOMIC DNA]</scope>
    <source>
        <strain evidence="3 4">YK-624</strain>
    </source>
</reference>
<dbReference type="PROSITE" id="PS50181">
    <property type="entry name" value="FBOX"/>
    <property type="match status" value="1"/>
</dbReference>
<dbReference type="EMBL" id="BPQB01000005">
    <property type="protein sequence ID" value="GJE86898.1"/>
    <property type="molecule type" value="Genomic_DNA"/>
</dbReference>
<dbReference type="Proteomes" id="UP000703269">
    <property type="component" value="Unassembled WGS sequence"/>
</dbReference>
<dbReference type="OrthoDB" id="2322499at2759"/>
<feature type="compositionally biased region" description="Acidic residues" evidence="1">
    <location>
        <begin position="784"/>
        <end position="807"/>
    </location>
</feature>
<feature type="compositionally biased region" description="Basic and acidic residues" evidence="1">
    <location>
        <begin position="699"/>
        <end position="714"/>
    </location>
</feature>
<feature type="region of interest" description="Disordered" evidence="1">
    <location>
        <begin position="54"/>
        <end position="98"/>
    </location>
</feature>
<dbReference type="Pfam" id="PF00646">
    <property type="entry name" value="F-box"/>
    <property type="match status" value="1"/>
</dbReference>
<accession>A0A9P3G0T5</accession>
<evidence type="ECO:0000313" key="3">
    <source>
        <dbReference type="EMBL" id="GJE86898.1"/>
    </source>
</evidence>
<feature type="compositionally biased region" description="Polar residues" evidence="1">
    <location>
        <begin position="1"/>
        <end position="10"/>
    </location>
</feature>
<keyword evidence="4" id="KW-1185">Reference proteome</keyword>
<evidence type="ECO:0000313" key="4">
    <source>
        <dbReference type="Proteomes" id="UP000703269"/>
    </source>
</evidence>
<feature type="region of interest" description="Disordered" evidence="1">
    <location>
        <begin position="699"/>
        <end position="718"/>
    </location>
</feature>
<gene>
    <name evidence="3" type="ORF">PsYK624_029810</name>
</gene>
<dbReference type="InterPro" id="IPR001810">
    <property type="entry name" value="F-box_dom"/>
</dbReference>
<feature type="compositionally biased region" description="Low complexity" evidence="1">
    <location>
        <begin position="65"/>
        <end position="83"/>
    </location>
</feature>